<keyword evidence="3" id="KW-1185">Reference proteome</keyword>
<sequence length="146" mass="16016">MARPDASRPSRPRSTTPLADYLDRPAPGAGPDYLVVPRGLAEAMPLRWQQVFAGLLADLHDAYGHLDWPDYRVVPSRWELLRDLDEEQLAAAGYVADLDPEGGLEYRDATGEAVADPEHHRALAPVEETLPRPGDEVPPPRPAPAL</sequence>
<reference evidence="2" key="2">
    <citation type="submission" date="2023-01" db="EMBL/GenBank/DDBJ databases">
        <authorList>
            <person name="Sun Q."/>
            <person name="Evtushenko L."/>
        </authorList>
    </citation>
    <scope>NUCLEOTIDE SEQUENCE</scope>
    <source>
        <strain evidence="2">VKM Ac-1069</strain>
    </source>
</reference>
<reference evidence="2" key="1">
    <citation type="journal article" date="2014" name="Int. J. Syst. Evol. Microbiol.">
        <title>Complete genome sequence of Corynebacterium casei LMG S-19264T (=DSM 44701T), isolated from a smear-ripened cheese.</title>
        <authorList>
            <consortium name="US DOE Joint Genome Institute (JGI-PGF)"/>
            <person name="Walter F."/>
            <person name="Albersmeier A."/>
            <person name="Kalinowski J."/>
            <person name="Ruckert C."/>
        </authorList>
    </citation>
    <scope>NUCLEOTIDE SEQUENCE</scope>
    <source>
        <strain evidence="2">VKM Ac-1069</strain>
    </source>
</reference>
<evidence type="ECO:0000313" key="2">
    <source>
        <dbReference type="EMBL" id="GLL09194.1"/>
    </source>
</evidence>
<feature type="region of interest" description="Disordered" evidence="1">
    <location>
        <begin position="1"/>
        <end position="28"/>
    </location>
</feature>
<evidence type="ECO:0000313" key="3">
    <source>
        <dbReference type="Proteomes" id="UP001143463"/>
    </source>
</evidence>
<organism evidence="2 3">
    <name type="scientific">Pseudonocardia halophobica</name>
    <dbReference type="NCBI Taxonomy" id="29401"/>
    <lineage>
        <taxon>Bacteria</taxon>
        <taxon>Bacillati</taxon>
        <taxon>Actinomycetota</taxon>
        <taxon>Actinomycetes</taxon>
        <taxon>Pseudonocardiales</taxon>
        <taxon>Pseudonocardiaceae</taxon>
        <taxon>Pseudonocardia</taxon>
    </lineage>
</organism>
<protein>
    <submittedName>
        <fullName evidence="2">Uncharacterized protein</fullName>
    </submittedName>
</protein>
<feature type="compositionally biased region" description="Basic and acidic residues" evidence="1">
    <location>
        <begin position="111"/>
        <end position="121"/>
    </location>
</feature>
<evidence type="ECO:0000256" key="1">
    <source>
        <dbReference type="SAM" id="MobiDB-lite"/>
    </source>
</evidence>
<feature type="region of interest" description="Disordered" evidence="1">
    <location>
        <begin position="111"/>
        <end position="146"/>
    </location>
</feature>
<dbReference type="AlphaFoldDB" id="A0A9W6NTX3"/>
<dbReference type="RefSeq" id="WP_037041957.1">
    <property type="nucleotide sequence ID" value="NZ_BAAAUZ010000015.1"/>
</dbReference>
<proteinExistence type="predicted"/>
<dbReference type="EMBL" id="BSFQ01000001">
    <property type="protein sequence ID" value="GLL09194.1"/>
    <property type="molecule type" value="Genomic_DNA"/>
</dbReference>
<gene>
    <name evidence="2" type="ORF">GCM10017577_03340</name>
</gene>
<comment type="caution">
    <text evidence="2">The sequence shown here is derived from an EMBL/GenBank/DDBJ whole genome shotgun (WGS) entry which is preliminary data.</text>
</comment>
<feature type="compositionally biased region" description="Pro residues" evidence="1">
    <location>
        <begin position="136"/>
        <end position="146"/>
    </location>
</feature>
<name>A0A9W6NTX3_9PSEU</name>
<dbReference type="Proteomes" id="UP001143463">
    <property type="component" value="Unassembled WGS sequence"/>
</dbReference>
<accession>A0A9W6NTX3</accession>